<dbReference type="AlphaFoldDB" id="A0A015KQM2"/>
<dbReference type="OrthoDB" id="5520611at2759"/>
<sequence length="65" mass="7443">MSLFSLFGPKYPTQIAKPMSHFFIAASIVWLSLNKVETSMQSNPPYDTDPRNPKALLNKQLKEHH</sequence>
<comment type="caution">
    <text evidence="2">The sequence shown here is derived from an EMBL/GenBank/DDBJ whole genome shotgun (WGS) entry which is preliminary data.</text>
</comment>
<dbReference type="PANTHER" id="PTHR28060">
    <property type="entry name" value="ATP SYNTHASE SUBUNIT J, MITOCHONDRIAL"/>
    <property type="match status" value="1"/>
</dbReference>
<organism evidence="2 3">
    <name type="scientific">Rhizophagus irregularis (strain DAOM 197198w)</name>
    <name type="common">Glomus intraradices</name>
    <dbReference type="NCBI Taxonomy" id="1432141"/>
    <lineage>
        <taxon>Eukaryota</taxon>
        <taxon>Fungi</taxon>
        <taxon>Fungi incertae sedis</taxon>
        <taxon>Mucoromycota</taxon>
        <taxon>Glomeromycotina</taxon>
        <taxon>Glomeromycetes</taxon>
        <taxon>Glomerales</taxon>
        <taxon>Glomeraceae</taxon>
        <taxon>Rhizophagus</taxon>
    </lineage>
</organism>
<dbReference type="GO" id="GO:0046933">
    <property type="term" value="F:proton-transporting ATP synthase activity, rotational mechanism"/>
    <property type="evidence" value="ECO:0007669"/>
    <property type="project" value="TreeGrafter"/>
</dbReference>
<dbReference type="STRING" id="1432141.A0A015KQM2"/>
<reference evidence="2 3" key="1">
    <citation type="submission" date="2014-02" db="EMBL/GenBank/DDBJ databases">
        <title>Single nucleus genome sequencing reveals high similarity among nuclei of an endomycorrhizal fungus.</title>
        <authorList>
            <person name="Lin K."/>
            <person name="Geurts R."/>
            <person name="Zhang Z."/>
            <person name="Limpens E."/>
            <person name="Saunders D.G."/>
            <person name="Mu D."/>
            <person name="Pang E."/>
            <person name="Cao H."/>
            <person name="Cha H."/>
            <person name="Lin T."/>
            <person name="Zhou Q."/>
            <person name="Shang Y."/>
            <person name="Li Y."/>
            <person name="Ivanov S."/>
            <person name="Sharma T."/>
            <person name="Velzen R.V."/>
            <person name="Ruijter N.D."/>
            <person name="Aanen D.K."/>
            <person name="Win J."/>
            <person name="Kamoun S."/>
            <person name="Bisseling T."/>
            <person name="Huang S."/>
        </authorList>
    </citation>
    <scope>NUCLEOTIDE SEQUENCE [LARGE SCALE GENOMIC DNA]</scope>
    <source>
        <strain evidence="3">DAOM197198w</strain>
    </source>
</reference>
<protein>
    <recommendedName>
        <fullName evidence="4">ATPase, F0 complex, subunit J</fullName>
    </recommendedName>
</protein>
<keyword evidence="3" id="KW-1185">Reference proteome</keyword>
<dbReference type="EMBL" id="JEMT01016767">
    <property type="protein sequence ID" value="EXX69909.1"/>
    <property type="molecule type" value="Genomic_DNA"/>
</dbReference>
<name>A0A015KQM2_RHIIW</name>
<feature type="region of interest" description="Disordered" evidence="1">
    <location>
        <begin position="41"/>
        <end position="65"/>
    </location>
</feature>
<evidence type="ECO:0000313" key="2">
    <source>
        <dbReference type="EMBL" id="EXX69909.1"/>
    </source>
</evidence>
<evidence type="ECO:0000313" key="3">
    <source>
        <dbReference type="Proteomes" id="UP000022910"/>
    </source>
</evidence>
<dbReference type="HOGENOM" id="CLU_174950_0_0_1"/>
<dbReference type="Proteomes" id="UP000022910">
    <property type="component" value="Unassembled WGS sequence"/>
</dbReference>
<dbReference type="SMR" id="A0A015KQM2"/>
<proteinExistence type="predicted"/>
<evidence type="ECO:0000256" key="1">
    <source>
        <dbReference type="SAM" id="MobiDB-lite"/>
    </source>
</evidence>
<dbReference type="PANTHER" id="PTHR28060:SF1">
    <property type="entry name" value="ATP SYNTHASE SUBUNIT J, MITOCHONDRIAL"/>
    <property type="match status" value="1"/>
</dbReference>
<accession>A0A015KQM2</accession>
<dbReference type="InterPro" id="IPR006995">
    <property type="entry name" value="ATP_synth_F0_jsu"/>
</dbReference>
<dbReference type="GO" id="GO:0045259">
    <property type="term" value="C:proton-transporting ATP synthase complex"/>
    <property type="evidence" value="ECO:0007669"/>
    <property type="project" value="InterPro"/>
</dbReference>
<evidence type="ECO:0008006" key="4">
    <source>
        <dbReference type="Google" id="ProtNLM"/>
    </source>
</evidence>
<dbReference type="Pfam" id="PF04911">
    <property type="entry name" value="ATP-synt_J"/>
    <property type="match status" value="1"/>
</dbReference>
<gene>
    <name evidence="2" type="ORF">RirG_092310</name>
</gene>